<evidence type="ECO:0000256" key="4">
    <source>
        <dbReference type="SAM" id="Coils"/>
    </source>
</evidence>
<dbReference type="Pfam" id="PF08757">
    <property type="entry name" value="CotH"/>
    <property type="match status" value="1"/>
</dbReference>
<feature type="domain" description="CBM10" evidence="7">
    <location>
        <begin position="614"/>
        <end position="650"/>
    </location>
</feature>
<feature type="signal peptide" evidence="6">
    <location>
        <begin position="1"/>
        <end position="22"/>
    </location>
</feature>
<feature type="region of interest" description="Disordered" evidence="5">
    <location>
        <begin position="543"/>
        <end position="566"/>
    </location>
</feature>
<feature type="coiled-coil region" evidence="4">
    <location>
        <begin position="223"/>
        <end position="250"/>
    </location>
</feature>
<dbReference type="PROSITE" id="PS51763">
    <property type="entry name" value="CBM10"/>
    <property type="match status" value="2"/>
</dbReference>
<reference evidence="8 9" key="1">
    <citation type="submission" date="2016-08" db="EMBL/GenBank/DDBJ databases">
        <title>A Parts List for Fungal Cellulosomes Revealed by Comparative Genomics.</title>
        <authorList>
            <consortium name="DOE Joint Genome Institute"/>
            <person name="Haitjema C.H."/>
            <person name="Gilmore S.P."/>
            <person name="Henske J.K."/>
            <person name="Solomon K.V."/>
            <person name="De Groot R."/>
            <person name="Kuo A."/>
            <person name="Mondo S.J."/>
            <person name="Salamov A.A."/>
            <person name="Labutti K."/>
            <person name="Zhao Z."/>
            <person name="Chiniquy J."/>
            <person name="Barry K."/>
            <person name="Brewer H.M."/>
            <person name="Purvine S.O."/>
            <person name="Wright A.T."/>
            <person name="Boxma B."/>
            <person name="Van Alen T."/>
            <person name="Hackstein J.H."/>
            <person name="Baker S.E."/>
            <person name="Grigoriev I.V."/>
            <person name="O'Malley M.A."/>
        </authorList>
    </citation>
    <scope>NUCLEOTIDE SEQUENCE [LARGE SCALE GENOMIC DNA]</scope>
    <source>
        <strain evidence="8 9">G1</strain>
    </source>
</reference>
<evidence type="ECO:0000256" key="6">
    <source>
        <dbReference type="SAM" id="SignalP"/>
    </source>
</evidence>
<keyword evidence="2" id="KW-0677">Repeat</keyword>
<dbReference type="Pfam" id="PF02013">
    <property type="entry name" value="CBM_10"/>
    <property type="match status" value="2"/>
</dbReference>
<accession>A0A1Y2ENE7</accession>
<evidence type="ECO:0000313" key="8">
    <source>
        <dbReference type="EMBL" id="ORY72834.1"/>
    </source>
</evidence>
<feature type="chain" id="PRO_5011005964" description="CBM10 domain-containing protein" evidence="6">
    <location>
        <begin position="23"/>
        <end position="655"/>
    </location>
</feature>
<evidence type="ECO:0000256" key="3">
    <source>
        <dbReference type="ARBA" id="ARBA00022801"/>
    </source>
</evidence>
<evidence type="ECO:0000256" key="2">
    <source>
        <dbReference type="ARBA" id="ARBA00022737"/>
    </source>
</evidence>
<dbReference type="Proteomes" id="UP000193920">
    <property type="component" value="Unassembled WGS sequence"/>
</dbReference>
<sequence length="655" mass="75958">MRYNKIFSVLGLLAASLVKVNASRGDFYGENDNRPEIFKILDDHIASIKINFDDETWATMKEKTHLEPWDAGKHGEKYGTENATMEFTVEGTDYRVDLQPGDFKFYLAGKGSRNFVKPNYNIKLSKGKLFDLKLLRLRSNIRDATLMREKLSSDLLYKMGIKATSTNYAKVEVNGEYLGLYILTNKVKKDFMKKYFNDEELTTLYECKDDRIRFEDNTVAEKCINVNEDLVDYKDEIKSLNDAVNNAKTIDDIKDIIDVDAVLRSFAFEFVTISWDHFFLQGHNFFWYKKPEDGKWMIILNDFDETFAQDIYPNYYTDESRYVEKNYIPDIETINLPNLSVRDMDTGHKLVKLLILDDDTRWREILGEVVKTAFNPDVLYPRIDEIADLIHDEIAVSRGIVEETGKAHGCFNILGQDPGWNITQFEDTINFTNWISTQGSAISYGLKFFIQERLRYICHTYAIDPKTLELIEPRPVVSFWGIKLKNRVTTYGSEHLGWGAPHIKFEYPELEKEQYMQEEYNANAEKNKEPSEYHYLPTIHEQNNSEQEQTVTEQPTEPAETTNTTESAETCWSEKLDYPCCTSTCYVYSTDVDGEWGYEDNHWCGVPASCSQDQCWSTKLGYGCCEGCHTYEVDDNGKWGYENGKWCGIVEDKCQ</sequence>
<comment type="caution">
    <text evidence="8">The sequence shown here is derived from an EMBL/GenBank/DDBJ whole genome shotgun (WGS) entry which is preliminary data.</text>
</comment>
<dbReference type="AlphaFoldDB" id="A0A1Y2ENE7"/>
<evidence type="ECO:0000256" key="5">
    <source>
        <dbReference type="SAM" id="MobiDB-lite"/>
    </source>
</evidence>
<keyword evidence="3" id="KW-0378">Hydrolase</keyword>
<dbReference type="InterPro" id="IPR014867">
    <property type="entry name" value="Spore_coat_CotH_CotH2/3/7"/>
</dbReference>
<proteinExistence type="predicted"/>
<name>A0A1Y2ENE7_9FUNG</name>
<dbReference type="EMBL" id="MCOG01000037">
    <property type="protein sequence ID" value="ORY72834.1"/>
    <property type="molecule type" value="Genomic_DNA"/>
</dbReference>
<dbReference type="PANTHER" id="PTHR40050">
    <property type="entry name" value="INNER SPORE COAT PROTEIN H"/>
    <property type="match status" value="1"/>
</dbReference>
<feature type="domain" description="CBM10" evidence="7">
    <location>
        <begin position="570"/>
        <end position="607"/>
    </location>
</feature>
<dbReference type="Gene3D" id="3.90.1220.10">
    <property type="entry name" value="Cellulose docking domain, dockering"/>
    <property type="match status" value="2"/>
</dbReference>
<dbReference type="PANTHER" id="PTHR40050:SF1">
    <property type="entry name" value="INNER SPORE COAT PROTEIN H"/>
    <property type="match status" value="1"/>
</dbReference>
<keyword evidence="4" id="KW-0175">Coiled coil</keyword>
<evidence type="ECO:0000256" key="1">
    <source>
        <dbReference type="ARBA" id="ARBA00022729"/>
    </source>
</evidence>
<protein>
    <recommendedName>
        <fullName evidence="7">CBM10 domain-containing protein</fullName>
    </recommendedName>
</protein>
<gene>
    <name evidence="8" type="ORF">LY90DRAFT_699855</name>
</gene>
<dbReference type="InterPro" id="IPR009034">
    <property type="entry name" value="Dockerin_dom_fun_sf"/>
</dbReference>
<dbReference type="GO" id="GO:0016787">
    <property type="term" value="F:hydrolase activity"/>
    <property type="evidence" value="ECO:0007669"/>
    <property type="project" value="UniProtKB-KW"/>
</dbReference>
<evidence type="ECO:0000313" key="9">
    <source>
        <dbReference type="Proteomes" id="UP000193920"/>
    </source>
</evidence>
<dbReference type="OrthoDB" id="2130105at2759"/>
<dbReference type="SUPFAM" id="SSF64571">
    <property type="entry name" value="Cellulose docking domain, dockering"/>
    <property type="match status" value="2"/>
</dbReference>
<dbReference type="InterPro" id="IPR002883">
    <property type="entry name" value="CBM10/Dockerin_dom"/>
</dbReference>
<keyword evidence="1 6" id="KW-0732">Signal</keyword>
<feature type="compositionally biased region" description="Low complexity" evidence="5">
    <location>
        <begin position="545"/>
        <end position="566"/>
    </location>
</feature>
<evidence type="ECO:0000259" key="7">
    <source>
        <dbReference type="PROSITE" id="PS51763"/>
    </source>
</evidence>
<keyword evidence="9" id="KW-1185">Reference proteome</keyword>
<organism evidence="8 9">
    <name type="scientific">Neocallimastix californiae</name>
    <dbReference type="NCBI Taxonomy" id="1754190"/>
    <lineage>
        <taxon>Eukaryota</taxon>
        <taxon>Fungi</taxon>
        <taxon>Fungi incertae sedis</taxon>
        <taxon>Chytridiomycota</taxon>
        <taxon>Chytridiomycota incertae sedis</taxon>
        <taxon>Neocallimastigomycetes</taxon>
        <taxon>Neocallimastigales</taxon>
        <taxon>Neocallimastigaceae</taxon>
        <taxon>Neocallimastix</taxon>
    </lineage>
</organism>